<dbReference type="EMBL" id="JANBPK010000709">
    <property type="protein sequence ID" value="KAJ2934835.1"/>
    <property type="molecule type" value="Genomic_DNA"/>
</dbReference>
<accession>A0A9W8MK24</accession>
<organism evidence="1 2">
    <name type="scientific">Candolleomyces eurysporus</name>
    <dbReference type="NCBI Taxonomy" id="2828524"/>
    <lineage>
        <taxon>Eukaryota</taxon>
        <taxon>Fungi</taxon>
        <taxon>Dikarya</taxon>
        <taxon>Basidiomycota</taxon>
        <taxon>Agaricomycotina</taxon>
        <taxon>Agaricomycetes</taxon>
        <taxon>Agaricomycetidae</taxon>
        <taxon>Agaricales</taxon>
        <taxon>Agaricineae</taxon>
        <taxon>Psathyrellaceae</taxon>
        <taxon>Candolleomyces</taxon>
    </lineage>
</organism>
<protein>
    <submittedName>
        <fullName evidence="1">Uncharacterized protein</fullName>
    </submittedName>
</protein>
<dbReference type="OrthoDB" id="2864141at2759"/>
<name>A0A9W8MK24_9AGAR</name>
<evidence type="ECO:0000313" key="2">
    <source>
        <dbReference type="Proteomes" id="UP001140091"/>
    </source>
</evidence>
<feature type="non-terminal residue" evidence="1">
    <location>
        <position position="1"/>
    </location>
</feature>
<evidence type="ECO:0000313" key="1">
    <source>
        <dbReference type="EMBL" id="KAJ2934835.1"/>
    </source>
</evidence>
<proteinExistence type="predicted"/>
<sequence length="82" mass="9638">MATVVRDSRFSMSFIPPVEIHYAPMTQTRSTKGKRIGRQLVNLWKMMTRTRSKQRASFMPRDFVSVTRRRSTMPSQLYLARA</sequence>
<reference evidence="1" key="1">
    <citation type="submission" date="2022-06" db="EMBL/GenBank/DDBJ databases">
        <title>Genome Sequence of Candolleomyces eurysporus.</title>
        <authorList>
            <person name="Buettner E."/>
        </authorList>
    </citation>
    <scope>NUCLEOTIDE SEQUENCE</scope>
    <source>
        <strain evidence="1">VTCC 930004</strain>
    </source>
</reference>
<keyword evidence="2" id="KW-1185">Reference proteome</keyword>
<gene>
    <name evidence="1" type="ORF">H1R20_g2310</name>
</gene>
<dbReference type="Proteomes" id="UP001140091">
    <property type="component" value="Unassembled WGS sequence"/>
</dbReference>
<comment type="caution">
    <text evidence="1">The sequence shown here is derived from an EMBL/GenBank/DDBJ whole genome shotgun (WGS) entry which is preliminary data.</text>
</comment>
<dbReference type="AlphaFoldDB" id="A0A9W8MK24"/>